<name>A0A1G5CN54_9FLAO</name>
<dbReference type="Gene3D" id="3.40.630.10">
    <property type="entry name" value="Zn peptidases"/>
    <property type="match status" value="1"/>
</dbReference>
<evidence type="ECO:0000313" key="3">
    <source>
        <dbReference type="Proteomes" id="UP000199354"/>
    </source>
</evidence>
<evidence type="ECO:0000259" key="1">
    <source>
        <dbReference type="Pfam" id="PF00246"/>
    </source>
</evidence>
<accession>A0A1G5CN54</accession>
<dbReference type="GO" id="GO:0008270">
    <property type="term" value="F:zinc ion binding"/>
    <property type="evidence" value="ECO:0007669"/>
    <property type="project" value="InterPro"/>
</dbReference>
<reference evidence="2 3" key="1">
    <citation type="submission" date="2016-10" db="EMBL/GenBank/DDBJ databases">
        <authorList>
            <person name="de Groot N.N."/>
        </authorList>
    </citation>
    <scope>NUCLEOTIDE SEQUENCE [LARGE SCALE GENOMIC DNA]</scope>
    <source>
        <strain evidence="2 3">CGMCC 1.7031</strain>
    </source>
</reference>
<dbReference type="EMBL" id="FMVF01000003">
    <property type="protein sequence ID" value="SCY03979.1"/>
    <property type="molecule type" value="Genomic_DNA"/>
</dbReference>
<dbReference type="GO" id="GO:0006508">
    <property type="term" value="P:proteolysis"/>
    <property type="evidence" value="ECO:0007669"/>
    <property type="project" value="InterPro"/>
</dbReference>
<dbReference type="Pfam" id="PF00246">
    <property type="entry name" value="Peptidase_M14"/>
    <property type="match status" value="1"/>
</dbReference>
<dbReference type="Proteomes" id="UP000199354">
    <property type="component" value="Unassembled WGS sequence"/>
</dbReference>
<dbReference type="OrthoDB" id="9767214at2"/>
<dbReference type="CDD" id="cd06241">
    <property type="entry name" value="M14-like"/>
    <property type="match status" value="1"/>
</dbReference>
<feature type="domain" description="Peptidase M14" evidence="1">
    <location>
        <begin position="43"/>
        <end position="176"/>
    </location>
</feature>
<dbReference type="SUPFAM" id="SSF53187">
    <property type="entry name" value="Zn-dependent exopeptidases"/>
    <property type="match status" value="1"/>
</dbReference>
<dbReference type="GO" id="GO:0004181">
    <property type="term" value="F:metallocarboxypeptidase activity"/>
    <property type="evidence" value="ECO:0007669"/>
    <property type="project" value="InterPro"/>
</dbReference>
<keyword evidence="2" id="KW-0645">Protease</keyword>
<evidence type="ECO:0000313" key="2">
    <source>
        <dbReference type="EMBL" id="SCY03979.1"/>
    </source>
</evidence>
<organism evidence="2 3">
    <name type="scientific">Flavobacterium caeni</name>
    <dbReference type="NCBI Taxonomy" id="490189"/>
    <lineage>
        <taxon>Bacteria</taxon>
        <taxon>Pseudomonadati</taxon>
        <taxon>Bacteroidota</taxon>
        <taxon>Flavobacteriia</taxon>
        <taxon>Flavobacteriales</taxon>
        <taxon>Flavobacteriaceae</taxon>
        <taxon>Flavobacterium</taxon>
    </lineage>
</organism>
<dbReference type="InterPro" id="IPR000834">
    <property type="entry name" value="Peptidase_M14"/>
</dbReference>
<keyword evidence="3" id="KW-1185">Reference proteome</keyword>
<keyword evidence="2" id="KW-0378">Hydrolase</keyword>
<proteinExistence type="predicted"/>
<gene>
    <name evidence="2" type="ORF">SAMN02927903_00595</name>
</gene>
<dbReference type="STRING" id="490189.SAMN02927903_00595"/>
<sequence length="576" mass="66409">MQLRSIVFILITSLMAAQKQHDLQTPFENGNGNQTATYQETIAYFKKLDQQFETISLQEMGPTDSGEPLHVVTFNPDKEFDFDQIGKNKAVLLINNGIHPGEPDGIDATMMFFRDLATGKIKTPKNVVIVNIPVYNIGGMLNRNAHSRVNQNGPEEYGFRGNARNYDLNRDFVKQDTRNARSFAHIFQKVNPDVFIDNHVSNGADYQYTFTYIATHPQKMGGALGSFWDTEMVPALMADLKQKNIASVPYVNIHDEKPDAGFEMFMDYPRYSTGYAALFNTVGSMPETHMLKDYRSRVGVTYEYMASSIAYIEKNATKIKKLRRENLDNLKPGMKYPLLWELDKSKTTSIPFLGFEGDYKPSGISGKPRLFYDENKPFQREIPYYKQYKPVVEVIIPKAYVVPQSWWSVIDLLKINGIVLKPLENDTELEVESYRIGDFKTSKSAYEGHYPHSQLKIDTKIQKMKFRKGDFLIDTQQPGVKYILEMLEPQGNDSFFTWNFFDSVLQQKEYFSAYVFEDLAVEILRDNPSVKAEFEKKKASDKAFAESGAAQLDWIYRQSDHYEKSHMEYPVYRLHR</sequence>
<protein>
    <submittedName>
        <fullName evidence="2">Zinc carboxypeptidase</fullName>
    </submittedName>
</protein>
<dbReference type="AlphaFoldDB" id="A0A1G5CN54"/>
<keyword evidence="2" id="KW-0121">Carboxypeptidase</keyword>